<dbReference type="SUPFAM" id="SSF52833">
    <property type="entry name" value="Thioredoxin-like"/>
    <property type="match status" value="1"/>
</dbReference>
<dbReference type="InterPro" id="IPR036249">
    <property type="entry name" value="Thioredoxin-like_sf"/>
</dbReference>
<dbReference type="Proteomes" id="UP000590412">
    <property type="component" value="Unassembled WGS sequence"/>
</dbReference>
<feature type="domain" description="Glutaredoxin" evidence="1">
    <location>
        <begin position="30"/>
        <end position="95"/>
    </location>
</feature>
<dbReference type="EMBL" id="JABWAB010000004">
    <property type="protein sequence ID" value="KAF6052599.1"/>
    <property type="molecule type" value="Genomic_DNA"/>
</dbReference>
<dbReference type="PANTHER" id="PTHR45694">
    <property type="entry name" value="GLUTAREDOXIN 2"/>
    <property type="match status" value="1"/>
</dbReference>
<evidence type="ECO:0000313" key="3">
    <source>
        <dbReference type="Proteomes" id="UP000590412"/>
    </source>
</evidence>
<dbReference type="GO" id="GO:0034599">
    <property type="term" value="P:cellular response to oxidative stress"/>
    <property type="evidence" value="ECO:0007669"/>
    <property type="project" value="TreeGrafter"/>
</dbReference>
<name>A0A8X7NM57_CANPA</name>
<evidence type="ECO:0000313" key="2">
    <source>
        <dbReference type="EMBL" id="KAF6052599.1"/>
    </source>
</evidence>
<dbReference type="InterPro" id="IPR002109">
    <property type="entry name" value="Glutaredoxin"/>
</dbReference>
<protein>
    <submittedName>
        <fullName evidence="2">Glutaredoxin family protein</fullName>
    </submittedName>
</protein>
<dbReference type="GO" id="GO:0015038">
    <property type="term" value="F:glutathione disulfide oxidoreductase activity"/>
    <property type="evidence" value="ECO:0007669"/>
    <property type="project" value="TreeGrafter"/>
</dbReference>
<dbReference type="PROSITE" id="PS51354">
    <property type="entry name" value="GLUTAREDOXIN_2"/>
    <property type="match status" value="1"/>
</dbReference>
<dbReference type="PANTHER" id="PTHR45694:SF18">
    <property type="entry name" value="GLUTAREDOXIN-1-RELATED"/>
    <property type="match status" value="1"/>
</dbReference>
<comment type="caution">
    <text evidence="2">The sequence shown here is derived from an EMBL/GenBank/DDBJ whole genome shotgun (WGS) entry which is preliminary data.</text>
</comment>
<dbReference type="GO" id="GO:0005737">
    <property type="term" value="C:cytoplasm"/>
    <property type="evidence" value="ECO:0007669"/>
    <property type="project" value="TreeGrafter"/>
</dbReference>
<dbReference type="AlphaFoldDB" id="A0A8X7NM57"/>
<dbReference type="Pfam" id="PF00462">
    <property type="entry name" value="Glutaredoxin"/>
    <property type="match status" value="1"/>
</dbReference>
<accession>A0A8X7NM57</accession>
<proteinExistence type="predicted"/>
<organism evidence="2 3">
    <name type="scientific">Candida parapsilosis</name>
    <name type="common">Yeast</name>
    <dbReference type="NCBI Taxonomy" id="5480"/>
    <lineage>
        <taxon>Eukaryota</taxon>
        <taxon>Fungi</taxon>
        <taxon>Dikarya</taxon>
        <taxon>Ascomycota</taxon>
        <taxon>Saccharomycotina</taxon>
        <taxon>Pichiomycetes</taxon>
        <taxon>Debaryomycetaceae</taxon>
        <taxon>Candida/Lodderomyces clade</taxon>
        <taxon>Candida</taxon>
    </lineage>
</organism>
<evidence type="ECO:0000259" key="1">
    <source>
        <dbReference type="Pfam" id="PF00462"/>
    </source>
</evidence>
<gene>
    <name evidence="2" type="ORF">FOB60_002855</name>
</gene>
<sequence>MSTQPSPSPNVSDDYITKAKGLISEHPYLMLSKSWCPDCHYVYNLFQQQGIYDKLHIIELDQIKDQKEAAALESAFTEIVGKKWVPSLFFKGKYWGNEQDLKNLRKDGQLEAELEKLALIR</sequence>
<dbReference type="Gene3D" id="3.40.30.10">
    <property type="entry name" value="Glutaredoxin"/>
    <property type="match status" value="1"/>
</dbReference>
<reference evidence="2" key="1">
    <citation type="submission" date="2020-03" db="EMBL/GenBank/DDBJ databases">
        <title>FDA dAtabase for Regulatory Grade micrObial Sequences (FDA-ARGOS): Supporting development and validation of Infectious Disease Dx tests.</title>
        <authorList>
            <person name="Campos J."/>
            <person name="Goldberg B."/>
            <person name="Tallon L."/>
            <person name="Sadzewicz L."/>
            <person name="Vavikolanu K."/>
            <person name="Mehta A."/>
            <person name="Aluvathingal J."/>
            <person name="Nadendla S."/>
            <person name="Nandy P."/>
            <person name="Geyer C."/>
            <person name="Yan Y."/>
            <person name="Sichtig H."/>
        </authorList>
    </citation>
    <scope>NUCLEOTIDE SEQUENCE [LARGE SCALE GENOMIC DNA]</scope>
    <source>
        <strain evidence="2">FDAARGOS_652</strain>
    </source>
</reference>